<dbReference type="Proteomes" id="UP000324800">
    <property type="component" value="Unassembled WGS sequence"/>
</dbReference>
<sequence>LRRLLIISSQIILLVLVIISHELNWIVAETIFRPLLLLDMIPLVLGLWDERVKNESYGIPKIPKRFSIFCIIGLILSGAGASLEAAQKGEETFLFDFSVILECVAALCYGISLFPTERLRYNYGSFLLSVIEGCLGSAMLTIILSEELRRNIFDAVILWLYVISGGFPTIATRKTYVQDYEGTHLICGKCHSCAVFGTWCLIVSFILRLFLRYVSFDTAIAFYLYLILHWIGM</sequence>
<feature type="transmembrane region" description="Helical" evidence="1">
    <location>
        <begin position="126"/>
        <end position="145"/>
    </location>
</feature>
<feature type="transmembrane region" description="Helical" evidence="1">
    <location>
        <begin position="151"/>
        <end position="171"/>
    </location>
</feature>
<feature type="transmembrane region" description="Helical" evidence="1">
    <location>
        <begin position="183"/>
        <end position="207"/>
    </location>
</feature>
<dbReference type="AlphaFoldDB" id="A0A5J4RBW0"/>
<name>A0A5J4RBW0_9EUKA</name>
<keyword evidence="1" id="KW-1133">Transmembrane helix</keyword>
<evidence type="ECO:0000256" key="1">
    <source>
        <dbReference type="SAM" id="Phobius"/>
    </source>
</evidence>
<keyword evidence="1" id="KW-0472">Membrane</keyword>
<feature type="transmembrane region" description="Helical" evidence="1">
    <location>
        <begin position="68"/>
        <end position="87"/>
    </location>
</feature>
<feature type="transmembrane region" description="Helical" evidence="1">
    <location>
        <begin position="213"/>
        <end position="231"/>
    </location>
</feature>
<feature type="non-terminal residue" evidence="2">
    <location>
        <position position="1"/>
    </location>
</feature>
<feature type="transmembrane region" description="Helical" evidence="1">
    <location>
        <begin position="93"/>
        <end position="114"/>
    </location>
</feature>
<protein>
    <submittedName>
        <fullName evidence="2">Uncharacterized protein</fullName>
    </submittedName>
</protein>
<evidence type="ECO:0000313" key="3">
    <source>
        <dbReference type="Proteomes" id="UP000324800"/>
    </source>
</evidence>
<comment type="caution">
    <text evidence="2">The sequence shown here is derived from an EMBL/GenBank/DDBJ whole genome shotgun (WGS) entry which is preliminary data.</text>
</comment>
<evidence type="ECO:0000313" key="2">
    <source>
        <dbReference type="EMBL" id="KAA6331318.1"/>
    </source>
</evidence>
<reference evidence="2 3" key="1">
    <citation type="submission" date="2019-03" db="EMBL/GenBank/DDBJ databases">
        <title>Single cell metagenomics reveals metabolic interactions within the superorganism composed of flagellate Streblomastix strix and complex community of Bacteroidetes bacteria on its surface.</title>
        <authorList>
            <person name="Treitli S.C."/>
            <person name="Kolisko M."/>
            <person name="Husnik F."/>
            <person name="Keeling P."/>
            <person name="Hampl V."/>
        </authorList>
    </citation>
    <scope>NUCLEOTIDE SEQUENCE [LARGE SCALE GENOMIC DNA]</scope>
    <source>
        <strain evidence="2">ST1C</strain>
    </source>
</reference>
<dbReference type="EMBL" id="SNRW01042655">
    <property type="protein sequence ID" value="KAA6331318.1"/>
    <property type="molecule type" value="Genomic_DNA"/>
</dbReference>
<organism evidence="2 3">
    <name type="scientific">Streblomastix strix</name>
    <dbReference type="NCBI Taxonomy" id="222440"/>
    <lineage>
        <taxon>Eukaryota</taxon>
        <taxon>Metamonada</taxon>
        <taxon>Preaxostyla</taxon>
        <taxon>Oxymonadida</taxon>
        <taxon>Streblomastigidae</taxon>
        <taxon>Streblomastix</taxon>
    </lineage>
</organism>
<feature type="transmembrane region" description="Helical" evidence="1">
    <location>
        <begin position="30"/>
        <end position="48"/>
    </location>
</feature>
<accession>A0A5J4RBW0</accession>
<keyword evidence="1" id="KW-0812">Transmembrane</keyword>
<gene>
    <name evidence="2" type="ORF">EZS28_053401</name>
</gene>
<proteinExistence type="predicted"/>